<gene>
    <name evidence="14" type="ORF">H7849_26260</name>
</gene>
<keyword evidence="3" id="KW-0964">Secreted</keyword>
<keyword evidence="6 11" id="KW-1015">Disulfide bond</keyword>
<dbReference type="Gene3D" id="2.60.40.1180">
    <property type="entry name" value="Golgi alpha-mannosidase II"/>
    <property type="match status" value="1"/>
</dbReference>
<dbReference type="Pfam" id="PF17801">
    <property type="entry name" value="Melibiase_C"/>
    <property type="match status" value="1"/>
</dbReference>
<evidence type="ECO:0000256" key="2">
    <source>
        <dbReference type="ARBA" id="ARBA00009743"/>
    </source>
</evidence>
<dbReference type="PROSITE" id="PS00512">
    <property type="entry name" value="ALPHA_GALACTOSIDASE"/>
    <property type="match status" value="1"/>
</dbReference>
<dbReference type="CDD" id="cd14792">
    <property type="entry name" value="GH27"/>
    <property type="match status" value="1"/>
</dbReference>
<evidence type="ECO:0000256" key="9">
    <source>
        <dbReference type="ARBA" id="ARBA00023295"/>
    </source>
</evidence>
<reference evidence="14 15" key="1">
    <citation type="submission" date="2020-08" db="EMBL/GenBank/DDBJ databases">
        <title>Edaphobacter telluris sp. nov. and Acidobacterium dinghuensis sp. nov., two acidobacteria isolated from forest soil.</title>
        <authorList>
            <person name="Fu J."/>
            <person name="Qiu L."/>
        </authorList>
    </citation>
    <scope>NUCLEOTIDE SEQUENCE [LARGE SCALE GENOMIC DNA]</scope>
    <source>
        <strain evidence="14">4Y35</strain>
    </source>
</reference>
<organism evidence="14 15">
    <name type="scientific">Alloacidobacterium dinghuense</name>
    <dbReference type="NCBI Taxonomy" id="2763107"/>
    <lineage>
        <taxon>Bacteria</taxon>
        <taxon>Pseudomonadati</taxon>
        <taxon>Acidobacteriota</taxon>
        <taxon>Terriglobia</taxon>
        <taxon>Terriglobales</taxon>
        <taxon>Acidobacteriaceae</taxon>
        <taxon>Alloacidobacterium</taxon>
    </lineage>
</organism>
<evidence type="ECO:0000256" key="6">
    <source>
        <dbReference type="ARBA" id="ARBA00023157"/>
    </source>
</evidence>
<dbReference type="GO" id="GO:0000272">
    <property type="term" value="P:polysaccharide catabolic process"/>
    <property type="evidence" value="ECO:0007669"/>
    <property type="project" value="UniProtKB-KW"/>
</dbReference>
<evidence type="ECO:0000313" key="14">
    <source>
        <dbReference type="EMBL" id="QNI32430.1"/>
    </source>
</evidence>
<sequence>MFRKNLSVFMLASLGLLAVSTAAVAQSSDLAATPPMGWNSWNHFAGKVTDADVRGAADALVSSGMRDAGYIYVNIDDTWEGERDASGVLHTNSKFPDMKALADYVHSKGLKLGIYSGPGPKTCAKYEGSYGHEEQDAKMYAAWGIDYLKYDLCSFTQLMKQQTGDEHSEKAFEMQKVAYEKMHKALVATGRPIVYSLCQYGWNDVWEWGPQVGGNLWRTTGDINDHYDRMEQIGFSQAGLAKFAGPGHWNDPDMLEVGNGGMTDDEYRQHMTLWVILAAPLLAGNDLSKMSPETLAILTNKDVIAVDQDKLGKQGDRVWAEGPKEIWAKPLSGGAKAVALFNRAPDPKAITLKLSDVGFGANAKMRDLWTGKDVTSTNGAYTVLIPKHGTVLLKVSQ</sequence>
<keyword evidence="9 11" id="KW-0326">Glycosidase</keyword>
<dbReference type="InterPro" id="IPR013780">
    <property type="entry name" value="Glyco_hydro_b"/>
</dbReference>
<evidence type="ECO:0000256" key="3">
    <source>
        <dbReference type="ARBA" id="ARBA00022525"/>
    </source>
</evidence>
<comment type="subcellular location">
    <subcellularLocation>
        <location evidence="1">Secreted</location>
    </subcellularLocation>
</comment>
<name>A0A7G8BIR0_9BACT</name>
<feature type="chain" id="PRO_5028937701" description="Alpha-galactosidase" evidence="12">
    <location>
        <begin position="26"/>
        <end position="397"/>
    </location>
</feature>
<evidence type="ECO:0000256" key="5">
    <source>
        <dbReference type="ARBA" id="ARBA00022801"/>
    </source>
</evidence>
<keyword evidence="15" id="KW-1185">Reference proteome</keyword>
<dbReference type="Proteomes" id="UP000515312">
    <property type="component" value="Chromosome"/>
</dbReference>
<dbReference type="SUPFAM" id="SSF51011">
    <property type="entry name" value="Glycosyl hydrolase domain"/>
    <property type="match status" value="1"/>
</dbReference>
<dbReference type="InterPro" id="IPR000111">
    <property type="entry name" value="Glyco_hydro_27/36_CS"/>
</dbReference>
<keyword evidence="5 11" id="KW-0378">Hydrolase</keyword>
<keyword evidence="10" id="KW-0624">Polysaccharide degradation</keyword>
<evidence type="ECO:0000259" key="13">
    <source>
        <dbReference type="Pfam" id="PF17801"/>
    </source>
</evidence>
<dbReference type="InterPro" id="IPR013785">
    <property type="entry name" value="Aldolase_TIM"/>
</dbReference>
<dbReference type="InterPro" id="IPR002241">
    <property type="entry name" value="Glyco_hydro_27"/>
</dbReference>
<feature type="domain" description="Alpha galactosidase C-terminal" evidence="13">
    <location>
        <begin position="321"/>
        <end position="395"/>
    </location>
</feature>
<evidence type="ECO:0000256" key="11">
    <source>
        <dbReference type="RuleBase" id="RU361168"/>
    </source>
</evidence>
<dbReference type="RefSeq" id="WP_186743385.1">
    <property type="nucleotide sequence ID" value="NZ_CP060394.1"/>
</dbReference>
<evidence type="ECO:0000256" key="1">
    <source>
        <dbReference type="ARBA" id="ARBA00004613"/>
    </source>
</evidence>
<evidence type="ECO:0000256" key="12">
    <source>
        <dbReference type="SAM" id="SignalP"/>
    </source>
</evidence>
<protein>
    <recommendedName>
        <fullName evidence="11">Alpha-galactosidase</fullName>
        <ecNumber evidence="11">3.2.1.22</ecNumber>
    </recommendedName>
    <alternativeName>
        <fullName evidence="11">Melibiase</fullName>
    </alternativeName>
</protein>
<accession>A0A7G8BIR0</accession>
<dbReference type="PANTHER" id="PTHR11452:SF75">
    <property type="entry name" value="ALPHA-GALACTOSIDASE MEL1"/>
    <property type="match status" value="1"/>
</dbReference>
<evidence type="ECO:0000256" key="8">
    <source>
        <dbReference type="ARBA" id="ARBA00023277"/>
    </source>
</evidence>
<dbReference type="AlphaFoldDB" id="A0A7G8BIR0"/>
<dbReference type="GO" id="GO:0005576">
    <property type="term" value="C:extracellular region"/>
    <property type="evidence" value="ECO:0007669"/>
    <property type="project" value="UniProtKB-SubCell"/>
</dbReference>
<feature type="signal peptide" evidence="12">
    <location>
        <begin position="1"/>
        <end position="25"/>
    </location>
</feature>
<comment type="similarity">
    <text evidence="2 11">Belongs to the glycosyl hydrolase 27 family.</text>
</comment>
<evidence type="ECO:0000256" key="10">
    <source>
        <dbReference type="ARBA" id="ARBA00023326"/>
    </source>
</evidence>
<dbReference type="SUPFAM" id="SSF51445">
    <property type="entry name" value="(Trans)glycosidases"/>
    <property type="match status" value="1"/>
</dbReference>
<keyword evidence="8" id="KW-0119">Carbohydrate metabolism</keyword>
<proteinExistence type="inferred from homology"/>
<dbReference type="KEGG" id="adin:H7849_26260"/>
<dbReference type="EC" id="3.2.1.22" evidence="11"/>
<evidence type="ECO:0000313" key="15">
    <source>
        <dbReference type="Proteomes" id="UP000515312"/>
    </source>
</evidence>
<comment type="catalytic activity">
    <reaction evidence="11">
        <text>Hydrolysis of terminal, non-reducing alpha-D-galactose residues in alpha-D-galactosides, including galactose oligosaccharides, galactomannans and galactolipids.</text>
        <dbReference type="EC" id="3.2.1.22"/>
    </reaction>
</comment>
<evidence type="ECO:0000256" key="4">
    <source>
        <dbReference type="ARBA" id="ARBA00022729"/>
    </source>
</evidence>
<dbReference type="FunFam" id="3.20.20.70:FF:000197">
    <property type="entry name" value="Alpha-galactosidase"/>
    <property type="match status" value="1"/>
</dbReference>
<evidence type="ECO:0000256" key="7">
    <source>
        <dbReference type="ARBA" id="ARBA00023180"/>
    </source>
</evidence>
<dbReference type="PANTHER" id="PTHR11452">
    <property type="entry name" value="ALPHA-GALACTOSIDASE/ALPHA-N-ACETYLGALACTOSAMINIDASE"/>
    <property type="match status" value="1"/>
</dbReference>
<keyword evidence="4 12" id="KW-0732">Signal</keyword>
<dbReference type="InterPro" id="IPR017853">
    <property type="entry name" value="GH"/>
</dbReference>
<keyword evidence="7" id="KW-0325">Glycoprotein</keyword>
<dbReference type="GO" id="GO:0004557">
    <property type="term" value="F:alpha-galactosidase activity"/>
    <property type="evidence" value="ECO:0007669"/>
    <property type="project" value="UniProtKB-EC"/>
</dbReference>
<dbReference type="FunFam" id="2.60.40.1180:FF:000008">
    <property type="entry name" value="Alpha-galactosidase"/>
    <property type="match status" value="1"/>
</dbReference>
<dbReference type="Pfam" id="PF16499">
    <property type="entry name" value="Melibiase_2"/>
    <property type="match status" value="1"/>
</dbReference>
<dbReference type="InterPro" id="IPR041233">
    <property type="entry name" value="Melibiase_C"/>
</dbReference>
<dbReference type="Gene3D" id="3.20.20.70">
    <property type="entry name" value="Aldolase class I"/>
    <property type="match status" value="1"/>
</dbReference>
<dbReference type="PRINTS" id="PR00740">
    <property type="entry name" value="GLHYDRLASE27"/>
</dbReference>
<dbReference type="EMBL" id="CP060394">
    <property type="protein sequence ID" value="QNI32430.1"/>
    <property type="molecule type" value="Genomic_DNA"/>
</dbReference>